<keyword evidence="2" id="KW-0805">Transcription regulation</keyword>
<comment type="subcellular location">
    <subcellularLocation>
        <location evidence="1">Nucleus</location>
    </subcellularLocation>
</comment>
<dbReference type="Gene3D" id="2.40.330.10">
    <property type="entry name" value="DNA-binding pseudobarrel domain"/>
    <property type="match status" value="1"/>
</dbReference>
<evidence type="ECO:0000256" key="5">
    <source>
        <dbReference type="ARBA" id="ARBA00023242"/>
    </source>
</evidence>
<dbReference type="PROSITE" id="PS50863">
    <property type="entry name" value="B3"/>
    <property type="match status" value="1"/>
</dbReference>
<dbReference type="GO" id="GO:0003700">
    <property type="term" value="F:DNA-binding transcription factor activity"/>
    <property type="evidence" value="ECO:0007669"/>
    <property type="project" value="InterPro"/>
</dbReference>
<name>A0AAV5L4Q6_9ROSI</name>
<dbReference type="CDD" id="cd10017">
    <property type="entry name" value="B3_DNA"/>
    <property type="match status" value="1"/>
</dbReference>
<evidence type="ECO:0000313" key="7">
    <source>
        <dbReference type="EMBL" id="GKV32213.1"/>
    </source>
</evidence>
<feature type="domain" description="TF-B3" evidence="6">
    <location>
        <begin position="2"/>
        <end position="107"/>
    </location>
</feature>
<accession>A0AAV5L4Q6</accession>
<dbReference type="InterPro" id="IPR015300">
    <property type="entry name" value="DNA-bd_pseudobarrel_sf"/>
</dbReference>
<evidence type="ECO:0000256" key="2">
    <source>
        <dbReference type="ARBA" id="ARBA00023015"/>
    </source>
</evidence>
<protein>
    <recommendedName>
        <fullName evidence="6">TF-B3 domain-containing protein</fullName>
    </recommendedName>
</protein>
<organism evidence="7 8">
    <name type="scientific">Rubroshorea leprosula</name>
    <dbReference type="NCBI Taxonomy" id="152421"/>
    <lineage>
        <taxon>Eukaryota</taxon>
        <taxon>Viridiplantae</taxon>
        <taxon>Streptophyta</taxon>
        <taxon>Embryophyta</taxon>
        <taxon>Tracheophyta</taxon>
        <taxon>Spermatophyta</taxon>
        <taxon>Magnoliopsida</taxon>
        <taxon>eudicotyledons</taxon>
        <taxon>Gunneridae</taxon>
        <taxon>Pentapetalae</taxon>
        <taxon>rosids</taxon>
        <taxon>malvids</taxon>
        <taxon>Malvales</taxon>
        <taxon>Dipterocarpaceae</taxon>
        <taxon>Rubroshorea</taxon>
    </lineage>
</organism>
<dbReference type="EMBL" id="BPVZ01000094">
    <property type="protein sequence ID" value="GKV32213.1"/>
    <property type="molecule type" value="Genomic_DNA"/>
</dbReference>
<dbReference type="GO" id="GO:0005634">
    <property type="term" value="C:nucleus"/>
    <property type="evidence" value="ECO:0007669"/>
    <property type="project" value="UniProtKB-SubCell"/>
</dbReference>
<dbReference type="AlphaFoldDB" id="A0AAV5L4Q6"/>
<dbReference type="InterPro" id="IPR003340">
    <property type="entry name" value="B3_DNA-bd"/>
</dbReference>
<dbReference type="PANTHER" id="PTHR31140">
    <property type="entry name" value="B3 DOMAIN-CONTAINING TRANSCRIPTION FACTOR ABI3"/>
    <property type="match status" value="1"/>
</dbReference>
<reference evidence="7 8" key="1">
    <citation type="journal article" date="2021" name="Commun. Biol.">
        <title>The genome of Shorea leprosula (Dipterocarpaceae) highlights the ecological relevance of drought in aseasonal tropical rainforests.</title>
        <authorList>
            <person name="Ng K.K.S."/>
            <person name="Kobayashi M.J."/>
            <person name="Fawcett J.A."/>
            <person name="Hatakeyama M."/>
            <person name="Paape T."/>
            <person name="Ng C.H."/>
            <person name="Ang C.C."/>
            <person name="Tnah L.H."/>
            <person name="Lee C.T."/>
            <person name="Nishiyama T."/>
            <person name="Sese J."/>
            <person name="O'Brien M.J."/>
            <person name="Copetti D."/>
            <person name="Mohd Noor M.I."/>
            <person name="Ong R.C."/>
            <person name="Putra M."/>
            <person name="Sireger I.Z."/>
            <person name="Indrioko S."/>
            <person name="Kosugi Y."/>
            <person name="Izuno A."/>
            <person name="Isagi Y."/>
            <person name="Lee S.L."/>
            <person name="Shimizu K.K."/>
        </authorList>
    </citation>
    <scope>NUCLEOTIDE SEQUENCE [LARGE SCALE GENOMIC DNA]</scope>
    <source>
        <strain evidence="7">214</strain>
    </source>
</reference>
<evidence type="ECO:0000256" key="1">
    <source>
        <dbReference type="ARBA" id="ARBA00004123"/>
    </source>
</evidence>
<keyword evidence="3" id="KW-0238">DNA-binding</keyword>
<dbReference type="SMART" id="SM01019">
    <property type="entry name" value="B3"/>
    <property type="match status" value="1"/>
</dbReference>
<keyword evidence="8" id="KW-1185">Reference proteome</keyword>
<dbReference type="PANTHER" id="PTHR31140:SF145">
    <property type="entry name" value="TF-B3 DOMAIN-CONTAINING PROTEIN"/>
    <property type="match status" value="1"/>
</dbReference>
<gene>
    <name evidence="7" type="ORF">SLEP1_g40830</name>
</gene>
<dbReference type="SUPFAM" id="SSF101936">
    <property type="entry name" value="DNA-binding pseudobarrel domain"/>
    <property type="match status" value="1"/>
</dbReference>
<comment type="caution">
    <text evidence="7">The sequence shown here is derived from an EMBL/GenBank/DDBJ whole genome shotgun (WGS) entry which is preliminary data.</text>
</comment>
<proteinExistence type="predicted"/>
<dbReference type="Proteomes" id="UP001054252">
    <property type="component" value="Unassembled WGS sequence"/>
</dbReference>
<dbReference type="InterPro" id="IPR044800">
    <property type="entry name" value="LEC2-like"/>
</dbReference>
<evidence type="ECO:0000259" key="6">
    <source>
        <dbReference type="PROSITE" id="PS50863"/>
    </source>
</evidence>
<keyword evidence="4" id="KW-0804">Transcription</keyword>
<dbReference type="Pfam" id="PF02362">
    <property type="entry name" value="B3"/>
    <property type="match status" value="1"/>
</dbReference>
<evidence type="ECO:0000256" key="4">
    <source>
        <dbReference type="ARBA" id="ARBA00023163"/>
    </source>
</evidence>
<sequence length="123" mass="14057">MAIFSKCLSKTDIGKRLSVPSKSLKYFPLSSEQHAVDFKVKDENGRVWTFRCYTRRKKHLKPVLTKGWREFVCTKKLEIGDKVEFCKEDEEGAGNGTRYCVKVKKVVRVFGAALGHVPIVLPH</sequence>
<evidence type="ECO:0000256" key="3">
    <source>
        <dbReference type="ARBA" id="ARBA00023125"/>
    </source>
</evidence>
<dbReference type="GO" id="GO:0003677">
    <property type="term" value="F:DNA binding"/>
    <property type="evidence" value="ECO:0007669"/>
    <property type="project" value="UniProtKB-KW"/>
</dbReference>
<keyword evidence="5" id="KW-0539">Nucleus</keyword>
<evidence type="ECO:0000313" key="8">
    <source>
        <dbReference type="Proteomes" id="UP001054252"/>
    </source>
</evidence>